<name>A0A6A7B6M9_9PLEO</name>
<dbReference type="EMBL" id="MU006307">
    <property type="protein sequence ID" value="KAF2850397.1"/>
    <property type="molecule type" value="Genomic_DNA"/>
</dbReference>
<feature type="compositionally biased region" description="Polar residues" evidence="1">
    <location>
        <begin position="93"/>
        <end position="111"/>
    </location>
</feature>
<proteinExistence type="predicted"/>
<reference evidence="2" key="1">
    <citation type="submission" date="2020-01" db="EMBL/GenBank/DDBJ databases">
        <authorList>
            <consortium name="DOE Joint Genome Institute"/>
            <person name="Haridas S."/>
            <person name="Albert R."/>
            <person name="Binder M."/>
            <person name="Bloem J."/>
            <person name="Labutti K."/>
            <person name="Salamov A."/>
            <person name="Andreopoulos B."/>
            <person name="Baker S.E."/>
            <person name="Barry K."/>
            <person name="Bills G."/>
            <person name="Bluhm B.H."/>
            <person name="Cannon C."/>
            <person name="Castanera R."/>
            <person name="Culley D.E."/>
            <person name="Daum C."/>
            <person name="Ezra D."/>
            <person name="Gonzalez J.B."/>
            <person name="Henrissat B."/>
            <person name="Kuo A."/>
            <person name="Liang C."/>
            <person name="Lipzen A."/>
            <person name="Lutzoni F."/>
            <person name="Magnuson J."/>
            <person name="Mondo S."/>
            <person name="Nolan M."/>
            <person name="Ohm R."/>
            <person name="Pangilinan J."/>
            <person name="Park H.-J."/>
            <person name="Ramirez L."/>
            <person name="Alfaro M."/>
            <person name="Sun H."/>
            <person name="Tritt A."/>
            <person name="Yoshinaga Y."/>
            <person name="Zwiers L.-H."/>
            <person name="Turgeon B.G."/>
            <person name="Goodwin S.B."/>
            <person name="Spatafora J.W."/>
            <person name="Crous P.W."/>
            <person name="Grigoriev I.V."/>
        </authorList>
    </citation>
    <scope>NUCLEOTIDE SEQUENCE</scope>
    <source>
        <strain evidence="2">IPT5</strain>
    </source>
</reference>
<accession>A0A6A7B6M9</accession>
<dbReference type="Proteomes" id="UP000799423">
    <property type="component" value="Unassembled WGS sequence"/>
</dbReference>
<evidence type="ECO:0000256" key="1">
    <source>
        <dbReference type="SAM" id="MobiDB-lite"/>
    </source>
</evidence>
<dbReference type="AlphaFoldDB" id="A0A6A7B6M9"/>
<feature type="region of interest" description="Disordered" evidence="1">
    <location>
        <begin position="68"/>
        <end position="111"/>
    </location>
</feature>
<protein>
    <recommendedName>
        <fullName evidence="4">Protein-ribulosamine 3-kinase</fullName>
    </recommendedName>
</protein>
<organism evidence="2 3">
    <name type="scientific">Plenodomus tracheiphilus IPT5</name>
    <dbReference type="NCBI Taxonomy" id="1408161"/>
    <lineage>
        <taxon>Eukaryota</taxon>
        <taxon>Fungi</taxon>
        <taxon>Dikarya</taxon>
        <taxon>Ascomycota</taxon>
        <taxon>Pezizomycotina</taxon>
        <taxon>Dothideomycetes</taxon>
        <taxon>Pleosporomycetidae</taxon>
        <taxon>Pleosporales</taxon>
        <taxon>Pleosporineae</taxon>
        <taxon>Leptosphaeriaceae</taxon>
        <taxon>Plenodomus</taxon>
    </lineage>
</organism>
<dbReference type="OrthoDB" id="5772781at2759"/>
<evidence type="ECO:0008006" key="4">
    <source>
        <dbReference type="Google" id="ProtNLM"/>
    </source>
</evidence>
<dbReference type="Pfam" id="PF03881">
    <property type="entry name" value="Fructosamin_kin"/>
    <property type="match status" value="1"/>
</dbReference>
<sequence>MVSHRLYRSDRRARRHRQTLHQVRVQQHRAANPLRRILLPNQALPPTAAKRPQAFGMGRFTPPSAPKRHLHPHAIRNIPASPGSAQRRRSRRPSCQTPRCHRNNNSTAQHRSSIRNANLLIRQTTHLHQRILAPPLRQNPLSNLSLQLPQQQTKLRAPNLHKTHYPNRNPPALNNLTDQRGQPLTPIFIHGDLWNGNFGLVSDNDDVGGTLLYLFDSSGYYAHHEMEFAYGRTEHHCMHERDYCAACFAHGSPSHPVAEFEDRVLLYTIEPLLLYSALCPGYVTRSRYVAFLKFKRRVFLRILALFPFFFFHPSSSLSSYHHRLQGALANMKYLLEKYNTHTATPLGSTATTAATTMTSAALPFGDVVAGRELWVTRYPPEIEGDLVGGCSATAEARD</sequence>
<dbReference type="InterPro" id="IPR016477">
    <property type="entry name" value="Fructo-/Ketosamine-3-kinase"/>
</dbReference>
<evidence type="ECO:0000313" key="2">
    <source>
        <dbReference type="EMBL" id="KAF2850397.1"/>
    </source>
</evidence>
<evidence type="ECO:0000313" key="3">
    <source>
        <dbReference type="Proteomes" id="UP000799423"/>
    </source>
</evidence>
<gene>
    <name evidence="2" type="ORF">T440DRAFT_112111</name>
</gene>
<dbReference type="Gene3D" id="3.90.1200.10">
    <property type="match status" value="1"/>
</dbReference>
<keyword evidence="3" id="KW-1185">Reference proteome</keyword>